<keyword evidence="9" id="KW-1185">Reference proteome</keyword>
<evidence type="ECO:0000259" key="7">
    <source>
        <dbReference type="Pfam" id="PF04024"/>
    </source>
</evidence>
<comment type="subcellular location">
    <subcellularLocation>
        <location evidence="1">Cell membrane</location>
        <topology evidence="1">Single-pass membrane protein</topology>
    </subcellularLocation>
</comment>
<gene>
    <name evidence="8" type="ORF">GXP70_03630</name>
</gene>
<evidence type="ECO:0000313" key="9">
    <source>
        <dbReference type="Proteomes" id="UP000476064"/>
    </source>
</evidence>
<dbReference type="PANTHER" id="PTHR33885">
    <property type="entry name" value="PHAGE SHOCK PROTEIN C"/>
    <property type="match status" value="1"/>
</dbReference>
<dbReference type="RefSeq" id="WP_162355209.1">
    <property type="nucleotide sequence ID" value="NZ_CP048209.1"/>
</dbReference>
<keyword evidence="4 6" id="KW-1133">Transmembrane helix</keyword>
<evidence type="ECO:0000256" key="2">
    <source>
        <dbReference type="ARBA" id="ARBA00022475"/>
    </source>
</evidence>
<dbReference type="InterPro" id="IPR052027">
    <property type="entry name" value="PspC"/>
</dbReference>
<dbReference type="KEGG" id="plyc:GXP70_03630"/>
<proteinExistence type="predicted"/>
<dbReference type="GO" id="GO:0005886">
    <property type="term" value="C:plasma membrane"/>
    <property type="evidence" value="ECO:0007669"/>
    <property type="project" value="UniProtKB-SubCell"/>
</dbReference>
<keyword evidence="2" id="KW-1003">Cell membrane</keyword>
<keyword evidence="3 6" id="KW-0812">Transmembrane</keyword>
<dbReference type="AlphaFoldDB" id="A0A6C0FUK5"/>
<organism evidence="8 9">
    <name type="scientific">Paenibacillus lycopersici</name>
    <dbReference type="NCBI Taxonomy" id="2704462"/>
    <lineage>
        <taxon>Bacteria</taxon>
        <taxon>Bacillati</taxon>
        <taxon>Bacillota</taxon>
        <taxon>Bacilli</taxon>
        <taxon>Bacillales</taxon>
        <taxon>Paenibacillaceae</taxon>
        <taxon>Paenibacillus</taxon>
    </lineage>
</organism>
<sequence length="75" mass="8249">MKKLYRSTMDRKLTGLAGGIGQWFGIDPTIVRLVLLVSGVFSLGTTLLLYIVASLLVPKAPFEVLSPDPSFRYYG</sequence>
<accession>A0A6C0FUK5</accession>
<evidence type="ECO:0000256" key="1">
    <source>
        <dbReference type="ARBA" id="ARBA00004162"/>
    </source>
</evidence>
<dbReference type="InterPro" id="IPR007168">
    <property type="entry name" value="Phageshock_PspC_N"/>
</dbReference>
<dbReference type="Proteomes" id="UP000476064">
    <property type="component" value="Chromosome"/>
</dbReference>
<dbReference type="PANTHER" id="PTHR33885:SF3">
    <property type="entry name" value="PHAGE SHOCK PROTEIN C"/>
    <property type="match status" value="1"/>
</dbReference>
<feature type="domain" description="Phage shock protein PspC N-terminal" evidence="7">
    <location>
        <begin position="2"/>
        <end position="60"/>
    </location>
</feature>
<feature type="transmembrane region" description="Helical" evidence="6">
    <location>
        <begin position="33"/>
        <end position="57"/>
    </location>
</feature>
<keyword evidence="5 6" id="KW-0472">Membrane</keyword>
<dbReference type="EMBL" id="CP048209">
    <property type="protein sequence ID" value="QHT59141.1"/>
    <property type="molecule type" value="Genomic_DNA"/>
</dbReference>
<protein>
    <submittedName>
        <fullName evidence="8">PspC domain-containing protein</fullName>
    </submittedName>
</protein>
<dbReference type="Pfam" id="PF04024">
    <property type="entry name" value="PspC"/>
    <property type="match status" value="1"/>
</dbReference>
<reference evidence="8 9" key="1">
    <citation type="submission" date="2020-01" db="EMBL/GenBank/DDBJ databases">
        <title>Paenibacillus sp. nov., isolated from tomato rhizosphere.</title>
        <authorList>
            <person name="Weon H.-Y."/>
            <person name="Lee S.A."/>
        </authorList>
    </citation>
    <scope>NUCLEOTIDE SEQUENCE [LARGE SCALE GENOMIC DNA]</scope>
    <source>
        <strain evidence="8 9">12200R-189</strain>
    </source>
</reference>
<evidence type="ECO:0000256" key="3">
    <source>
        <dbReference type="ARBA" id="ARBA00022692"/>
    </source>
</evidence>
<evidence type="ECO:0000313" key="8">
    <source>
        <dbReference type="EMBL" id="QHT59141.1"/>
    </source>
</evidence>
<evidence type="ECO:0000256" key="5">
    <source>
        <dbReference type="ARBA" id="ARBA00023136"/>
    </source>
</evidence>
<evidence type="ECO:0000256" key="4">
    <source>
        <dbReference type="ARBA" id="ARBA00022989"/>
    </source>
</evidence>
<name>A0A6C0FUK5_9BACL</name>
<evidence type="ECO:0000256" key="6">
    <source>
        <dbReference type="SAM" id="Phobius"/>
    </source>
</evidence>